<accession>A0ACC1BLN9</accession>
<gene>
    <name evidence="1" type="ORF">Patl1_21443</name>
</gene>
<evidence type="ECO:0000313" key="1">
    <source>
        <dbReference type="EMBL" id="KAJ0099837.1"/>
    </source>
</evidence>
<dbReference type="Proteomes" id="UP001164250">
    <property type="component" value="Chromosome 4"/>
</dbReference>
<keyword evidence="2" id="KW-1185">Reference proteome</keyword>
<organism evidence="1 2">
    <name type="scientific">Pistacia atlantica</name>
    <dbReference type="NCBI Taxonomy" id="434234"/>
    <lineage>
        <taxon>Eukaryota</taxon>
        <taxon>Viridiplantae</taxon>
        <taxon>Streptophyta</taxon>
        <taxon>Embryophyta</taxon>
        <taxon>Tracheophyta</taxon>
        <taxon>Spermatophyta</taxon>
        <taxon>Magnoliopsida</taxon>
        <taxon>eudicotyledons</taxon>
        <taxon>Gunneridae</taxon>
        <taxon>Pentapetalae</taxon>
        <taxon>rosids</taxon>
        <taxon>malvids</taxon>
        <taxon>Sapindales</taxon>
        <taxon>Anacardiaceae</taxon>
        <taxon>Pistacia</taxon>
    </lineage>
</organism>
<proteinExistence type="predicted"/>
<comment type="caution">
    <text evidence="1">The sequence shown here is derived from an EMBL/GenBank/DDBJ whole genome shotgun (WGS) entry which is preliminary data.</text>
</comment>
<sequence>MLSFHHCSMVSDQVSSIFWLLHSDLHEARVTAVLEYLSSIVASLEPFTRPKIAQRGDLENLSLREQNFRKGKFNVRFKRRNGRVRVMCEELLVELSGINFTSVSLSEDEIINQRLLPKMQFNLELSEKERTERAKVVLPFEHQGNGEPIQIYDGRRSLNEETLVSTQSLQTDESSDKGQIIYFRDSDDEMPDSDEDPDDDLDI</sequence>
<evidence type="ECO:0000313" key="2">
    <source>
        <dbReference type="Proteomes" id="UP001164250"/>
    </source>
</evidence>
<name>A0ACC1BLN9_9ROSI</name>
<reference evidence="2" key="1">
    <citation type="journal article" date="2023" name="G3 (Bethesda)">
        <title>Genome assembly and association tests identify interacting loci associated with vigor, precocity, and sex in interspecific pistachio rootstocks.</title>
        <authorList>
            <person name="Palmer W."/>
            <person name="Jacygrad E."/>
            <person name="Sagayaradj S."/>
            <person name="Cavanaugh K."/>
            <person name="Han R."/>
            <person name="Bertier L."/>
            <person name="Beede B."/>
            <person name="Kafkas S."/>
            <person name="Golino D."/>
            <person name="Preece J."/>
            <person name="Michelmore R."/>
        </authorList>
    </citation>
    <scope>NUCLEOTIDE SEQUENCE [LARGE SCALE GENOMIC DNA]</scope>
</reference>
<protein>
    <submittedName>
        <fullName evidence="1">Uncharacterized protein</fullName>
    </submittedName>
</protein>
<dbReference type="EMBL" id="CM047900">
    <property type="protein sequence ID" value="KAJ0099837.1"/>
    <property type="molecule type" value="Genomic_DNA"/>
</dbReference>